<gene>
    <name evidence="1" type="ORF">METZ01_LOCUS453035</name>
</gene>
<organism evidence="1">
    <name type="scientific">marine metagenome</name>
    <dbReference type="NCBI Taxonomy" id="408172"/>
    <lineage>
        <taxon>unclassified sequences</taxon>
        <taxon>metagenomes</taxon>
        <taxon>ecological metagenomes</taxon>
    </lineage>
</organism>
<protein>
    <submittedName>
        <fullName evidence="1">Uncharacterized protein</fullName>
    </submittedName>
</protein>
<reference evidence="1" key="1">
    <citation type="submission" date="2018-05" db="EMBL/GenBank/DDBJ databases">
        <authorList>
            <person name="Lanie J.A."/>
            <person name="Ng W.-L."/>
            <person name="Kazmierczak K.M."/>
            <person name="Andrzejewski T.M."/>
            <person name="Davidsen T.M."/>
            <person name="Wayne K.J."/>
            <person name="Tettelin H."/>
            <person name="Glass J.I."/>
            <person name="Rusch D."/>
            <person name="Podicherti R."/>
            <person name="Tsui H.-C.T."/>
            <person name="Winkler M.E."/>
        </authorList>
    </citation>
    <scope>NUCLEOTIDE SEQUENCE</scope>
</reference>
<evidence type="ECO:0000313" key="1">
    <source>
        <dbReference type="EMBL" id="SVE00181.1"/>
    </source>
</evidence>
<dbReference type="AlphaFoldDB" id="A0A382ZXK5"/>
<name>A0A382ZXK5_9ZZZZ</name>
<feature type="non-terminal residue" evidence="1">
    <location>
        <position position="26"/>
    </location>
</feature>
<proteinExistence type="predicted"/>
<accession>A0A382ZXK5</accession>
<sequence>MPIVNEGVVQEMKHIANPSELKHIEE</sequence>
<dbReference type="EMBL" id="UINC01187453">
    <property type="protein sequence ID" value="SVE00181.1"/>
    <property type="molecule type" value="Genomic_DNA"/>
</dbReference>